<evidence type="ECO:0000313" key="6">
    <source>
        <dbReference type="Proteomes" id="UP000254956"/>
    </source>
</evidence>
<dbReference type="Pfam" id="PF02275">
    <property type="entry name" value="CBAH"/>
    <property type="match status" value="1"/>
</dbReference>
<dbReference type="EMBL" id="BKAV01000004">
    <property type="protein sequence ID" value="GEP99780.1"/>
    <property type="molecule type" value="Genomic_DNA"/>
</dbReference>
<evidence type="ECO:0000313" key="7">
    <source>
        <dbReference type="Proteomes" id="UP000321598"/>
    </source>
</evidence>
<dbReference type="CDD" id="cd00542">
    <property type="entry name" value="Ntn_PVA"/>
    <property type="match status" value="1"/>
</dbReference>
<dbReference type="OrthoDB" id="9794717at2"/>
<evidence type="ECO:0000313" key="4">
    <source>
        <dbReference type="EMBL" id="GEP99780.1"/>
    </source>
</evidence>
<dbReference type="GeneID" id="97288588"/>
<dbReference type="Proteomes" id="UP000254956">
    <property type="component" value="Unassembled WGS sequence"/>
</dbReference>
<dbReference type="AlphaFoldDB" id="A0A2T7BTI2"/>
<sequence length="329" mass="37262">MCTGFSLFTNKQHHYLARTMDFAFEFNSVPIAVPRNYHYQFDLEEATKLNYGFIGTGVKVGRYRFGDGINEHGLSVSNHYFTGEASYATEKEQGFINLAPEEFIVWVLGFVKDIADLKYKAARLNIMNIKNPALDVVPPLHFLITDRHGYTVAVEPHDGKLIVKDNYVNVLTNAPNLEWHIENLRNYPFLTPTKHQPKVTGKVLIRPMGVEGGTAGLPGGYTSTERFVRASYLRNNLEDAQDETTNITNCFKVLDAVSIPRGAVIDAQETHYTQYQLVLDSKTKTYYIKPYYNNTLFQITLTEALLSAADLTYFPLENTFSTVSLNDND</sequence>
<dbReference type="GO" id="GO:0016787">
    <property type="term" value="F:hydrolase activity"/>
    <property type="evidence" value="ECO:0007669"/>
    <property type="project" value="UniProtKB-KW"/>
</dbReference>
<dbReference type="PANTHER" id="PTHR35527">
    <property type="entry name" value="CHOLOYLGLYCINE HYDROLASE"/>
    <property type="match status" value="1"/>
</dbReference>
<evidence type="ECO:0000259" key="3">
    <source>
        <dbReference type="Pfam" id="PF02275"/>
    </source>
</evidence>
<comment type="similarity">
    <text evidence="1">Belongs to the peptidase C59 family.</text>
</comment>
<reference evidence="5 6" key="1">
    <citation type="submission" date="2018-06" db="EMBL/GenBank/DDBJ databases">
        <authorList>
            <consortium name="Pathogen Informatics"/>
            <person name="Doyle S."/>
        </authorList>
    </citation>
    <scope>NUCLEOTIDE SEQUENCE [LARGE SCALE GENOMIC DNA]</scope>
    <source>
        <strain evidence="5 6">NCTC12413</strain>
    </source>
</reference>
<dbReference type="InterPro" id="IPR029055">
    <property type="entry name" value="Ntn_hydrolases_N"/>
</dbReference>
<protein>
    <submittedName>
        <fullName evidence="5">Penicillin V acylase</fullName>
    </submittedName>
</protein>
<dbReference type="EMBL" id="UGZE01000001">
    <property type="protein sequence ID" value="SUJ25281.1"/>
    <property type="molecule type" value="Genomic_DNA"/>
</dbReference>
<dbReference type="InterPro" id="IPR052193">
    <property type="entry name" value="Peptidase_C59"/>
</dbReference>
<keyword evidence="2" id="KW-0378">Hydrolase</keyword>
<accession>A0A2T7BTI2</accession>
<name>A0A2T7BTI2_9STAP</name>
<dbReference type="InterPro" id="IPR029132">
    <property type="entry name" value="CBAH/NAAA_C"/>
</dbReference>
<dbReference type="Gene3D" id="3.60.60.10">
    <property type="entry name" value="Penicillin V Acylase, Chain A"/>
    <property type="match status" value="1"/>
</dbReference>
<organism evidence="5 6">
    <name type="scientific">Staphylococcus arlettae</name>
    <dbReference type="NCBI Taxonomy" id="29378"/>
    <lineage>
        <taxon>Bacteria</taxon>
        <taxon>Bacillati</taxon>
        <taxon>Bacillota</taxon>
        <taxon>Bacilli</taxon>
        <taxon>Bacillales</taxon>
        <taxon>Staphylococcaceae</taxon>
        <taxon>Staphylococcus</taxon>
    </lineage>
</organism>
<feature type="domain" description="Choloylglycine hydrolase/NAAA C-terminal" evidence="3">
    <location>
        <begin position="2"/>
        <end position="311"/>
    </location>
</feature>
<gene>
    <name evidence="5" type="primary">yxeI</name>
    <name evidence="5" type="ORF">NCTC12413_02286</name>
    <name evidence="4" type="ORF">SAR03_08180</name>
</gene>
<dbReference type="RefSeq" id="WP_103388022.1">
    <property type="nucleotide sequence ID" value="NZ_BKAV01000004.1"/>
</dbReference>
<evidence type="ECO:0000256" key="2">
    <source>
        <dbReference type="ARBA" id="ARBA00022801"/>
    </source>
</evidence>
<dbReference type="PANTHER" id="PTHR35527:SF2">
    <property type="entry name" value="HYDROLASE"/>
    <property type="match status" value="1"/>
</dbReference>
<evidence type="ECO:0000313" key="5">
    <source>
        <dbReference type="EMBL" id="SUJ25281.1"/>
    </source>
</evidence>
<dbReference type="Proteomes" id="UP000321598">
    <property type="component" value="Unassembled WGS sequence"/>
</dbReference>
<keyword evidence="7" id="KW-1185">Reference proteome</keyword>
<reference evidence="4 7" key="2">
    <citation type="submission" date="2019-07" db="EMBL/GenBank/DDBJ databases">
        <title>Whole genome shotgun sequence of Staphylococcus arlettae NBRC 109765.</title>
        <authorList>
            <person name="Hosoyama A."/>
            <person name="Uohara A."/>
            <person name="Ohji S."/>
            <person name="Ichikawa N."/>
        </authorList>
    </citation>
    <scope>NUCLEOTIDE SEQUENCE [LARGE SCALE GENOMIC DNA]</scope>
    <source>
        <strain evidence="4 7">NBRC 109765</strain>
    </source>
</reference>
<dbReference type="SUPFAM" id="SSF56235">
    <property type="entry name" value="N-terminal nucleophile aminohydrolases (Ntn hydrolases)"/>
    <property type="match status" value="1"/>
</dbReference>
<proteinExistence type="inferred from homology"/>
<evidence type="ECO:0000256" key="1">
    <source>
        <dbReference type="ARBA" id="ARBA00006625"/>
    </source>
</evidence>